<gene>
    <name evidence="3" type="ORF">BDU57DRAFT_296119</name>
</gene>
<protein>
    <submittedName>
        <fullName evidence="3">Uncharacterized protein</fullName>
    </submittedName>
</protein>
<keyword evidence="4" id="KW-1185">Reference proteome</keyword>
<organism evidence="3 4">
    <name type="scientific">Ampelomyces quisqualis</name>
    <name type="common">Powdery mildew agent</name>
    <dbReference type="NCBI Taxonomy" id="50730"/>
    <lineage>
        <taxon>Eukaryota</taxon>
        <taxon>Fungi</taxon>
        <taxon>Dikarya</taxon>
        <taxon>Ascomycota</taxon>
        <taxon>Pezizomycotina</taxon>
        <taxon>Dothideomycetes</taxon>
        <taxon>Pleosporomycetidae</taxon>
        <taxon>Pleosporales</taxon>
        <taxon>Pleosporineae</taxon>
        <taxon>Phaeosphaeriaceae</taxon>
        <taxon>Ampelomyces</taxon>
    </lineage>
</organism>
<keyword evidence="2" id="KW-0732">Signal</keyword>
<dbReference type="Proteomes" id="UP000800096">
    <property type="component" value="Unassembled WGS sequence"/>
</dbReference>
<sequence>MFVSCTSITGLALLLKCLCGSSVKVAILESHSHIFTHDNSRVDTPNLAPDHSLEHHDAHHTPPPPPPPSHLARTQPFQPKLARRAGFPTSPKHHPHDARPTSTLQLPSALKLLPSHAIKISPLDDPSIHPIPSSLPHRTLTLLIYRCTYFYLLRTHAAALEFPTAPPSTTSTTAPAPIMRLLAAHVCVCM</sequence>
<evidence type="ECO:0000313" key="3">
    <source>
        <dbReference type="EMBL" id="KAF1914497.1"/>
    </source>
</evidence>
<proteinExistence type="predicted"/>
<reference evidence="3" key="1">
    <citation type="journal article" date="2020" name="Stud. Mycol.">
        <title>101 Dothideomycetes genomes: a test case for predicting lifestyles and emergence of pathogens.</title>
        <authorList>
            <person name="Haridas S."/>
            <person name="Albert R."/>
            <person name="Binder M."/>
            <person name="Bloem J."/>
            <person name="Labutti K."/>
            <person name="Salamov A."/>
            <person name="Andreopoulos B."/>
            <person name="Baker S."/>
            <person name="Barry K."/>
            <person name="Bills G."/>
            <person name="Bluhm B."/>
            <person name="Cannon C."/>
            <person name="Castanera R."/>
            <person name="Culley D."/>
            <person name="Daum C."/>
            <person name="Ezra D."/>
            <person name="Gonzalez J."/>
            <person name="Henrissat B."/>
            <person name="Kuo A."/>
            <person name="Liang C."/>
            <person name="Lipzen A."/>
            <person name="Lutzoni F."/>
            <person name="Magnuson J."/>
            <person name="Mondo S."/>
            <person name="Nolan M."/>
            <person name="Ohm R."/>
            <person name="Pangilinan J."/>
            <person name="Park H.-J."/>
            <person name="Ramirez L."/>
            <person name="Alfaro M."/>
            <person name="Sun H."/>
            <person name="Tritt A."/>
            <person name="Yoshinaga Y."/>
            <person name="Zwiers L.-H."/>
            <person name="Turgeon B."/>
            <person name="Goodwin S."/>
            <person name="Spatafora J."/>
            <person name="Crous P."/>
            <person name="Grigoriev I."/>
        </authorList>
    </citation>
    <scope>NUCLEOTIDE SEQUENCE</scope>
    <source>
        <strain evidence="3">HMLAC05119</strain>
    </source>
</reference>
<evidence type="ECO:0000256" key="1">
    <source>
        <dbReference type="SAM" id="MobiDB-lite"/>
    </source>
</evidence>
<name>A0A6A5QKA4_AMPQU</name>
<feature type="chain" id="PRO_5025473491" evidence="2">
    <location>
        <begin position="21"/>
        <end position="190"/>
    </location>
</feature>
<evidence type="ECO:0000313" key="4">
    <source>
        <dbReference type="Proteomes" id="UP000800096"/>
    </source>
</evidence>
<feature type="region of interest" description="Disordered" evidence="1">
    <location>
        <begin position="38"/>
        <end position="78"/>
    </location>
</feature>
<accession>A0A6A5QKA4</accession>
<feature type="region of interest" description="Disordered" evidence="1">
    <location>
        <begin position="83"/>
        <end position="102"/>
    </location>
</feature>
<dbReference type="EMBL" id="ML979137">
    <property type="protein sequence ID" value="KAF1914497.1"/>
    <property type="molecule type" value="Genomic_DNA"/>
</dbReference>
<evidence type="ECO:0000256" key="2">
    <source>
        <dbReference type="SAM" id="SignalP"/>
    </source>
</evidence>
<dbReference type="AlphaFoldDB" id="A0A6A5QKA4"/>
<feature type="signal peptide" evidence="2">
    <location>
        <begin position="1"/>
        <end position="20"/>
    </location>
</feature>
<feature type="compositionally biased region" description="Basic and acidic residues" evidence="1">
    <location>
        <begin position="51"/>
        <end position="60"/>
    </location>
</feature>